<evidence type="ECO:0000256" key="2">
    <source>
        <dbReference type="ARBA" id="ARBA00023445"/>
    </source>
</evidence>
<organism evidence="4 6">
    <name type="scientific">Yarrowia lipolytica</name>
    <name type="common">Candida lipolytica</name>
    <dbReference type="NCBI Taxonomy" id="4952"/>
    <lineage>
        <taxon>Eukaryota</taxon>
        <taxon>Fungi</taxon>
        <taxon>Dikarya</taxon>
        <taxon>Ascomycota</taxon>
        <taxon>Saccharomycotina</taxon>
        <taxon>Dipodascomycetes</taxon>
        <taxon>Dipodascales</taxon>
        <taxon>Dipodascales incertae sedis</taxon>
        <taxon>Yarrowia</taxon>
    </lineage>
</organism>
<dbReference type="SUPFAM" id="SSF51735">
    <property type="entry name" value="NAD(P)-binding Rossmann-fold domains"/>
    <property type="match status" value="1"/>
</dbReference>
<dbReference type="EMBL" id="CP017558">
    <property type="protein sequence ID" value="AOW06889.1"/>
    <property type="molecule type" value="Genomic_DNA"/>
</dbReference>
<gene>
    <name evidence="5" type="ORF">B0I71DRAFT_130346</name>
    <name evidence="4" type="ORF">YALI1_F12666g</name>
</gene>
<evidence type="ECO:0000259" key="3">
    <source>
        <dbReference type="Pfam" id="PF01370"/>
    </source>
</evidence>
<protein>
    <recommendedName>
        <fullName evidence="3">NAD-dependent epimerase/dehydratase domain-containing protein</fullName>
    </recommendedName>
</protein>
<sequence length="342" mass="37965">MSILVTGATGFIAAHCIDQLLKNGHSVIGTIRSPQKGAALEAAFPDAVANKKLILETVSDIRSAKEFDQLFDKHPEIGKVLHTASPFHFNIKDPIKDMLEPAVEGTNTVLQSVLKHGPQVTKVVVTSSFVSMLTADDMFDPSVTVDEKSWNRITWEQGAGNVEFLTYFASKKFAEKAAWDFVENEKPFFQLTTVNPSLVFGPSITKPDLKSLNTSNGDIVTHALEVKDSDEGVGQYNSFCVDVRDVAKGHVVALDDKTNGKRLMLCSDKFCSQRLLNYINEDFPELKGKIAVGHPDQVEAIEAKTFNFDNTETKKLLGFEFTPLRETIHDFVAQWLEVKKEE</sequence>
<dbReference type="Proteomes" id="UP000256601">
    <property type="component" value="Unassembled WGS sequence"/>
</dbReference>
<reference evidence="5 7" key="2">
    <citation type="submission" date="2018-07" db="EMBL/GenBank/DDBJ databases">
        <title>Draft Genome Assemblies for Five Robust Yarrowia lipolytica Strains Exhibiting High Lipid Production and Pentose Sugar Utilization and Sugar Alcohol Secretion from Undetoxified Lignocellulosic Biomass Hydrolysates.</title>
        <authorList>
            <consortium name="DOE Joint Genome Institute"/>
            <person name="Walker C."/>
            <person name="Ryu S."/>
            <person name="Na H."/>
            <person name="Zane M."/>
            <person name="LaButti K."/>
            <person name="Lipzen A."/>
            <person name="Haridas S."/>
            <person name="Barry K."/>
            <person name="Grigoriev I.V."/>
            <person name="Quarterman J."/>
            <person name="Slininger P."/>
            <person name="Dien B."/>
            <person name="Trinh C.T."/>
        </authorList>
    </citation>
    <scope>NUCLEOTIDE SEQUENCE [LARGE SCALE GENOMIC DNA]</scope>
    <source>
        <strain evidence="5 7">YB392</strain>
    </source>
</reference>
<reference evidence="4 6" key="1">
    <citation type="journal article" date="2016" name="PLoS ONE">
        <title>Sequence Assembly of Yarrowia lipolytica Strain W29/CLIB89 Shows Transposable Element Diversity.</title>
        <authorList>
            <person name="Magnan C."/>
            <person name="Yu J."/>
            <person name="Chang I."/>
            <person name="Jahn E."/>
            <person name="Kanomata Y."/>
            <person name="Wu J."/>
            <person name="Zeller M."/>
            <person name="Oakes M."/>
            <person name="Baldi P."/>
            <person name="Sandmeyer S."/>
        </authorList>
    </citation>
    <scope>NUCLEOTIDE SEQUENCE [LARGE SCALE GENOMIC DNA]</scope>
    <source>
        <strain evidence="4">CLIB89</strain>
        <strain evidence="6">CLIB89(W29)</strain>
    </source>
</reference>
<comment type="similarity">
    <text evidence="2">Belongs to the NAD(P)-dependent epimerase/dehydratase family. Dihydroflavonol-4-reductase subfamily.</text>
</comment>
<evidence type="ECO:0000313" key="6">
    <source>
        <dbReference type="Proteomes" id="UP000182444"/>
    </source>
</evidence>
<dbReference type="OMA" id="AWYAMSK"/>
<evidence type="ECO:0000256" key="1">
    <source>
        <dbReference type="ARBA" id="ARBA00023002"/>
    </source>
</evidence>
<dbReference type="GeneID" id="2908335"/>
<dbReference type="RefSeq" id="XP_505191.1">
    <property type="nucleotide sequence ID" value="XM_505191.1"/>
</dbReference>
<dbReference type="PANTHER" id="PTHR10366">
    <property type="entry name" value="NAD DEPENDENT EPIMERASE/DEHYDRATASE"/>
    <property type="match status" value="1"/>
</dbReference>
<evidence type="ECO:0000313" key="5">
    <source>
        <dbReference type="EMBL" id="RDW26725.1"/>
    </source>
</evidence>
<dbReference type="Proteomes" id="UP000182444">
    <property type="component" value="Chromosome 1F"/>
</dbReference>
<dbReference type="PANTHER" id="PTHR10366:SF564">
    <property type="entry name" value="STEROL-4-ALPHA-CARBOXYLATE 3-DEHYDROGENASE, DECARBOXYLATING"/>
    <property type="match status" value="1"/>
</dbReference>
<dbReference type="OrthoDB" id="2735536at2759"/>
<feature type="domain" description="NAD-dependent epimerase/dehydratase" evidence="3">
    <location>
        <begin position="3"/>
        <end position="260"/>
    </location>
</feature>
<dbReference type="InterPro" id="IPR050425">
    <property type="entry name" value="NAD(P)_dehydrat-like"/>
</dbReference>
<dbReference type="eggNOG" id="KOG1502">
    <property type="taxonomic scope" value="Eukaryota"/>
</dbReference>
<dbReference type="Pfam" id="PF01370">
    <property type="entry name" value="Epimerase"/>
    <property type="match status" value="1"/>
</dbReference>
<dbReference type="Gene3D" id="3.40.50.720">
    <property type="entry name" value="NAD(P)-binding Rossmann-like Domain"/>
    <property type="match status" value="1"/>
</dbReference>
<dbReference type="CDD" id="cd05227">
    <property type="entry name" value="AR_SDR_e"/>
    <property type="match status" value="1"/>
</dbReference>
<dbReference type="InterPro" id="IPR001509">
    <property type="entry name" value="Epimerase_deHydtase"/>
</dbReference>
<dbReference type="GO" id="GO:0016616">
    <property type="term" value="F:oxidoreductase activity, acting on the CH-OH group of donors, NAD or NADP as acceptor"/>
    <property type="evidence" value="ECO:0007669"/>
    <property type="project" value="TreeGrafter"/>
</dbReference>
<evidence type="ECO:0000313" key="7">
    <source>
        <dbReference type="Proteomes" id="UP000256601"/>
    </source>
</evidence>
<dbReference type="EMBL" id="KZ857332">
    <property type="protein sequence ID" value="RDW26725.1"/>
    <property type="molecule type" value="Genomic_DNA"/>
</dbReference>
<dbReference type="VEuPathDB" id="FungiDB:YALI0_F09097g"/>
<dbReference type="VEuPathDB" id="FungiDB:YALI1_F12666g"/>
<dbReference type="KEGG" id="yli:2908335"/>
<accession>A0A1D8NMN1</accession>
<dbReference type="InterPro" id="IPR036291">
    <property type="entry name" value="NAD(P)-bd_dom_sf"/>
</dbReference>
<keyword evidence="1" id="KW-0560">Oxidoreductase</keyword>
<dbReference type="FunFam" id="3.40.50.720:FF:000191">
    <property type="entry name" value="Methylglyoxal reductase (NADPH-dependent)"/>
    <property type="match status" value="1"/>
</dbReference>
<dbReference type="AlphaFoldDB" id="A0A1D8NMN1"/>
<proteinExistence type="inferred from homology"/>
<name>A0A1D8NMN1_YARLL</name>
<evidence type="ECO:0000313" key="4">
    <source>
        <dbReference type="EMBL" id="AOW06889.1"/>
    </source>
</evidence>